<organism evidence="1 2">
    <name type="scientific">Populus alba</name>
    <name type="common">White poplar</name>
    <dbReference type="NCBI Taxonomy" id="43335"/>
    <lineage>
        <taxon>Eukaryota</taxon>
        <taxon>Viridiplantae</taxon>
        <taxon>Streptophyta</taxon>
        <taxon>Embryophyta</taxon>
        <taxon>Tracheophyta</taxon>
        <taxon>Spermatophyta</taxon>
        <taxon>Magnoliopsida</taxon>
        <taxon>eudicotyledons</taxon>
        <taxon>Gunneridae</taxon>
        <taxon>Pentapetalae</taxon>
        <taxon>rosids</taxon>
        <taxon>fabids</taxon>
        <taxon>Malpighiales</taxon>
        <taxon>Salicaceae</taxon>
        <taxon>Saliceae</taxon>
        <taxon>Populus</taxon>
    </lineage>
</organism>
<sequence>MASSCCSVSQVQCRPSPILKVRREKAEVEKRRNKEKRERKLEGKIKKKKHNSLHYSFDSSHHNHGSVVWIDIQLQERKDQELLFSKPVCSITAMDFRVQEKSKFSHSCTRDQFCSSQRESNSIKKLSFSTCSETTTTALELDRPGAELCHSCPQSEIVRDRKAAAYRIKLWRFSFELDPLPMKREHPEFENLEWLCETKPGRQPRSDYTEKSSVVHVNKFALVSKTPVYLYRSFLSSRCESSAFLLVNVLSRICITMII</sequence>
<name>A0ACC4CHY4_POPAL</name>
<accession>A0ACC4CHY4</accession>
<evidence type="ECO:0000313" key="1">
    <source>
        <dbReference type="EMBL" id="KAL3597497.1"/>
    </source>
</evidence>
<dbReference type="Proteomes" id="UP000309997">
    <property type="component" value="Unassembled WGS sequence"/>
</dbReference>
<protein>
    <submittedName>
        <fullName evidence="1">Uncharacterized protein</fullName>
    </submittedName>
</protein>
<reference evidence="1 2" key="1">
    <citation type="journal article" date="2024" name="Plant Biotechnol. J.">
        <title>Genome and CRISPR/Cas9 system of a widespread forest tree (Populus alba) in the world.</title>
        <authorList>
            <person name="Liu Y.J."/>
            <person name="Jiang P.F."/>
            <person name="Han X.M."/>
            <person name="Li X.Y."/>
            <person name="Wang H.M."/>
            <person name="Wang Y.J."/>
            <person name="Wang X.X."/>
            <person name="Zeng Q.Y."/>
        </authorList>
    </citation>
    <scope>NUCLEOTIDE SEQUENCE [LARGE SCALE GENOMIC DNA]</scope>
    <source>
        <strain evidence="2">cv. PAL-ZL1</strain>
    </source>
</reference>
<gene>
    <name evidence="1" type="ORF">D5086_009134</name>
</gene>
<dbReference type="EMBL" id="RCHU02000004">
    <property type="protein sequence ID" value="KAL3597497.1"/>
    <property type="molecule type" value="Genomic_DNA"/>
</dbReference>
<keyword evidence="2" id="KW-1185">Reference proteome</keyword>
<comment type="caution">
    <text evidence="1">The sequence shown here is derived from an EMBL/GenBank/DDBJ whole genome shotgun (WGS) entry which is preliminary data.</text>
</comment>
<proteinExistence type="predicted"/>
<evidence type="ECO:0000313" key="2">
    <source>
        <dbReference type="Proteomes" id="UP000309997"/>
    </source>
</evidence>